<evidence type="ECO:0000256" key="1">
    <source>
        <dbReference type="SAM" id="MobiDB-lite"/>
    </source>
</evidence>
<feature type="compositionally biased region" description="Acidic residues" evidence="1">
    <location>
        <begin position="52"/>
        <end position="81"/>
    </location>
</feature>
<reference evidence="2" key="1">
    <citation type="journal article" date="2020" name="G3 (Bethesda)">
        <title>High-Quality Assemblies for Three Invasive Social Wasps from the &lt;i&gt;Vespula&lt;/i&gt; Genus.</title>
        <authorList>
            <person name="Harrop T.W.R."/>
            <person name="Guhlin J."/>
            <person name="McLaughlin G.M."/>
            <person name="Permina E."/>
            <person name="Stockwell P."/>
            <person name="Gilligan J."/>
            <person name="Le Lec M.F."/>
            <person name="Gruber M.A.M."/>
            <person name="Quinn O."/>
            <person name="Lovegrove M."/>
            <person name="Duncan E.J."/>
            <person name="Remnant E.J."/>
            <person name="Van Eeckhoven J."/>
            <person name="Graham B."/>
            <person name="Knapp R.A."/>
            <person name="Langford K.W."/>
            <person name="Kronenberg Z."/>
            <person name="Press M.O."/>
            <person name="Eacker S.M."/>
            <person name="Wilson-Rankin E.E."/>
            <person name="Purcell J."/>
            <person name="Lester P.J."/>
            <person name="Dearden P.K."/>
        </authorList>
    </citation>
    <scope>NUCLEOTIDE SEQUENCE</scope>
    <source>
        <strain evidence="2">Marl-1</strain>
    </source>
</reference>
<dbReference type="Proteomes" id="UP000614350">
    <property type="component" value="Unassembled WGS sequence"/>
</dbReference>
<protein>
    <submittedName>
        <fullName evidence="2">Uncharacterized protein</fullName>
    </submittedName>
</protein>
<feature type="region of interest" description="Disordered" evidence="1">
    <location>
        <begin position="45"/>
        <end position="103"/>
    </location>
</feature>
<accession>A0A834KIG8</accession>
<dbReference type="EMBL" id="JACSEA010000003">
    <property type="protein sequence ID" value="KAF7405389.1"/>
    <property type="molecule type" value="Genomic_DNA"/>
</dbReference>
<organism evidence="2 3">
    <name type="scientific">Vespula vulgaris</name>
    <name type="common">Yellow jacket</name>
    <name type="synonym">Wasp</name>
    <dbReference type="NCBI Taxonomy" id="7454"/>
    <lineage>
        <taxon>Eukaryota</taxon>
        <taxon>Metazoa</taxon>
        <taxon>Ecdysozoa</taxon>
        <taxon>Arthropoda</taxon>
        <taxon>Hexapoda</taxon>
        <taxon>Insecta</taxon>
        <taxon>Pterygota</taxon>
        <taxon>Neoptera</taxon>
        <taxon>Endopterygota</taxon>
        <taxon>Hymenoptera</taxon>
        <taxon>Apocrita</taxon>
        <taxon>Aculeata</taxon>
        <taxon>Vespoidea</taxon>
        <taxon>Vespidae</taxon>
        <taxon>Vespinae</taxon>
        <taxon>Vespula</taxon>
    </lineage>
</organism>
<feature type="compositionally biased region" description="Basic and acidic residues" evidence="1">
    <location>
        <begin position="82"/>
        <end position="99"/>
    </location>
</feature>
<proteinExistence type="predicted"/>
<evidence type="ECO:0000313" key="2">
    <source>
        <dbReference type="EMBL" id="KAF7405389.1"/>
    </source>
</evidence>
<name>A0A834KIG8_VESVU</name>
<sequence>MRLKRTNKQVADRNLVVNLIELSIKDSDVIVVNERGPYCLRRSRKLVQHLPDDDDDDDDDDDEDEEEEKQEEEEQEEEEQEQENRERERPRTQSERTRIDSCQIQSWGSAGKRQLVPTLRAWRSFPCLDIKPIENRFGPLLTPAEFNLRSVVTVER</sequence>
<gene>
    <name evidence="2" type="ORF">HZH66_004295</name>
</gene>
<keyword evidence="3" id="KW-1185">Reference proteome</keyword>
<evidence type="ECO:0000313" key="3">
    <source>
        <dbReference type="Proteomes" id="UP000614350"/>
    </source>
</evidence>
<dbReference type="AlphaFoldDB" id="A0A834KIG8"/>
<comment type="caution">
    <text evidence="2">The sequence shown here is derived from an EMBL/GenBank/DDBJ whole genome shotgun (WGS) entry which is preliminary data.</text>
</comment>